<organism evidence="3 4">
    <name type="scientific">Nelumbo nucifera</name>
    <name type="common">Sacred lotus</name>
    <dbReference type="NCBI Taxonomy" id="4432"/>
    <lineage>
        <taxon>Eukaryota</taxon>
        <taxon>Viridiplantae</taxon>
        <taxon>Streptophyta</taxon>
        <taxon>Embryophyta</taxon>
        <taxon>Tracheophyta</taxon>
        <taxon>Spermatophyta</taxon>
        <taxon>Magnoliopsida</taxon>
        <taxon>Proteales</taxon>
        <taxon>Nelumbonaceae</taxon>
        <taxon>Nelumbo</taxon>
    </lineage>
</organism>
<keyword evidence="4" id="KW-1185">Reference proteome</keyword>
<feature type="chain" id="PRO_5032501684" evidence="2">
    <location>
        <begin position="29"/>
        <end position="116"/>
    </location>
</feature>
<protein>
    <submittedName>
        <fullName evidence="3">Uncharacterized protein</fullName>
    </submittedName>
</protein>
<dbReference type="EMBL" id="DUZY01000007">
    <property type="protein sequence ID" value="DAD45774.1"/>
    <property type="molecule type" value="Genomic_DNA"/>
</dbReference>
<sequence>MNFFSLFFHLRLALFTFFKLTRPYKASGEPCLSPLFCSEPSSSFQLFGIELINKSNVTTPDKAPSHPESVTSATTKGLNPTTVSGTDSDKKSNLSKVSKEQKQSSLQVSLKEIQSK</sequence>
<gene>
    <name evidence="3" type="ORF">HUJ06_004004</name>
</gene>
<evidence type="ECO:0000256" key="1">
    <source>
        <dbReference type="SAM" id="MobiDB-lite"/>
    </source>
</evidence>
<feature type="compositionally biased region" description="Polar residues" evidence="1">
    <location>
        <begin position="68"/>
        <end position="86"/>
    </location>
</feature>
<proteinExistence type="predicted"/>
<feature type="region of interest" description="Disordered" evidence="1">
    <location>
        <begin position="57"/>
        <end position="116"/>
    </location>
</feature>
<dbReference type="AlphaFoldDB" id="A0A822ZI39"/>
<evidence type="ECO:0000256" key="2">
    <source>
        <dbReference type="SAM" id="SignalP"/>
    </source>
</evidence>
<feature type="compositionally biased region" description="Basic and acidic residues" evidence="1">
    <location>
        <begin position="87"/>
        <end position="102"/>
    </location>
</feature>
<evidence type="ECO:0000313" key="4">
    <source>
        <dbReference type="Proteomes" id="UP000607653"/>
    </source>
</evidence>
<name>A0A822ZI39_NELNU</name>
<evidence type="ECO:0000313" key="3">
    <source>
        <dbReference type="EMBL" id="DAD45774.1"/>
    </source>
</evidence>
<feature type="signal peptide" evidence="2">
    <location>
        <begin position="1"/>
        <end position="28"/>
    </location>
</feature>
<dbReference type="Proteomes" id="UP000607653">
    <property type="component" value="Unassembled WGS sequence"/>
</dbReference>
<reference evidence="3 4" key="1">
    <citation type="journal article" date="2020" name="Mol. Biol. Evol.">
        <title>Distinct Expression and Methylation Patterns for Genes with Different Fates following a Single Whole-Genome Duplication in Flowering Plants.</title>
        <authorList>
            <person name="Shi T."/>
            <person name="Rahmani R.S."/>
            <person name="Gugger P.F."/>
            <person name="Wang M."/>
            <person name="Li H."/>
            <person name="Zhang Y."/>
            <person name="Li Z."/>
            <person name="Wang Q."/>
            <person name="Van de Peer Y."/>
            <person name="Marchal K."/>
            <person name="Chen J."/>
        </authorList>
    </citation>
    <scope>NUCLEOTIDE SEQUENCE [LARGE SCALE GENOMIC DNA]</scope>
    <source>
        <tissue evidence="3">Leaf</tissue>
    </source>
</reference>
<keyword evidence="2" id="KW-0732">Signal</keyword>
<accession>A0A822ZI39</accession>
<comment type="caution">
    <text evidence="3">The sequence shown here is derived from an EMBL/GenBank/DDBJ whole genome shotgun (WGS) entry which is preliminary data.</text>
</comment>